<accession>A0A1N6RZZ2</accession>
<dbReference type="Gene3D" id="2.60.300.12">
    <property type="entry name" value="HesB-like domain"/>
    <property type="match status" value="1"/>
</dbReference>
<reference evidence="3 4" key="1">
    <citation type="submission" date="2017-01" db="EMBL/GenBank/DDBJ databases">
        <authorList>
            <person name="Mah S.A."/>
            <person name="Swanson W.J."/>
            <person name="Moy G.W."/>
            <person name="Vacquier V.D."/>
        </authorList>
    </citation>
    <scope>NUCLEOTIDE SEQUENCE [LARGE SCALE GENOMIC DNA]</scope>
    <source>
        <strain evidence="3 4">NIO-1016</strain>
    </source>
</reference>
<dbReference type="STRING" id="1017273.SAMN05443094_102271"/>
<dbReference type="InterPro" id="IPR035903">
    <property type="entry name" value="HesB-like_dom_sf"/>
</dbReference>
<dbReference type="Pfam" id="PF01521">
    <property type="entry name" value="Fe-S_biosyn"/>
    <property type="match status" value="1"/>
</dbReference>
<proteinExistence type="predicted"/>
<keyword evidence="5" id="KW-1185">Reference proteome</keyword>
<protein>
    <submittedName>
        <fullName evidence="3">Fe-S cluster assembly iron-binding protein IscA</fullName>
    </submittedName>
</protein>
<dbReference type="InterPro" id="IPR000361">
    <property type="entry name" value="ATAP_core_dom"/>
</dbReference>
<feature type="domain" description="Core" evidence="1">
    <location>
        <begin position="1"/>
        <end position="85"/>
    </location>
</feature>
<dbReference type="RefSeq" id="WP_045849082.1">
    <property type="nucleotide sequence ID" value="NZ_FTLX01000002.1"/>
</dbReference>
<dbReference type="EMBL" id="MWSK01000002">
    <property type="protein sequence ID" value="OXS79184.1"/>
    <property type="molecule type" value="Genomic_DNA"/>
</dbReference>
<dbReference type="AlphaFoldDB" id="A0A1N6RZZ2"/>
<dbReference type="SUPFAM" id="SSF89360">
    <property type="entry name" value="HesB-like domain"/>
    <property type="match status" value="1"/>
</dbReference>
<dbReference type="EMBL" id="FTLX01000002">
    <property type="protein sequence ID" value="SIQ34438.1"/>
    <property type="molecule type" value="Genomic_DNA"/>
</dbReference>
<gene>
    <name evidence="2" type="ORF">B1B05_05265</name>
    <name evidence="3" type="ORF">SAMN05443094_102271</name>
</gene>
<sequence length="98" mass="10790">MKIRLTDAARQQLTGFTVPENRVLRIDADMKGGCGISVHLSVEAGEPRRHDTTLDCGGGIVFHIDRFTERYLDEGAEIDWTKENGFTIGSSFDSGCTV</sequence>
<dbReference type="Proteomes" id="UP000186385">
    <property type="component" value="Unassembled WGS sequence"/>
</dbReference>
<dbReference type="OrthoDB" id="2874539at2"/>
<evidence type="ECO:0000313" key="4">
    <source>
        <dbReference type="Proteomes" id="UP000186385"/>
    </source>
</evidence>
<evidence type="ECO:0000313" key="3">
    <source>
        <dbReference type="EMBL" id="SIQ34438.1"/>
    </source>
</evidence>
<evidence type="ECO:0000259" key="1">
    <source>
        <dbReference type="Pfam" id="PF01521"/>
    </source>
</evidence>
<reference evidence="5" key="2">
    <citation type="submission" date="2017-03" db="EMBL/GenBank/DDBJ databases">
        <title>Bacillus sp. V-88(T) DSM27956, whole genome shotgun sequencing project.</title>
        <authorList>
            <person name="Dastager S.G."/>
            <person name="Neurgaonkar P.S."/>
            <person name="Dharne M.S."/>
        </authorList>
    </citation>
    <scope>NUCLEOTIDE SEQUENCE [LARGE SCALE GENOMIC DNA]</scope>
    <source>
        <strain evidence="5">DSM 25145</strain>
    </source>
</reference>
<evidence type="ECO:0000313" key="5">
    <source>
        <dbReference type="Proteomes" id="UP000215545"/>
    </source>
</evidence>
<reference evidence="2" key="3">
    <citation type="submission" date="2017-03" db="EMBL/GenBank/DDBJ databases">
        <authorList>
            <person name="Dastager S.G."/>
            <person name="Neurgaonkar P.S."/>
            <person name="Dharne M.S."/>
        </authorList>
    </citation>
    <scope>NUCLEOTIDE SEQUENCE</scope>
    <source>
        <strain evidence="2">DSM 25145</strain>
    </source>
</reference>
<organism evidence="3 4">
    <name type="scientific">Domibacillus enclensis</name>
    <dbReference type="NCBI Taxonomy" id="1017273"/>
    <lineage>
        <taxon>Bacteria</taxon>
        <taxon>Bacillati</taxon>
        <taxon>Bacillota</taxon>
        <taxon>Bacilli</taxon>
        <taxon>Bacillales</taxon>
        <taxon>Bacillaceae</taxon>
        <taxon>Domibacillus</taxon>
    </lineage>
</organism>
<name>A0A1N6RZZ2_9BACI</name>
<evidence type="ECO:0000313" key="2">
    <source>
        <dbReference type="EMBL" id="OXS79184.1"/>
    </source>
</evidence>
<dbReference type="Proteomes" id="UP000215545">
    <property type="component" value="Unassembled WGS sequence"/>
</dbReference>